<sequence>MTTSGLPAAERSGSLRASVVTMTPSPAVDRVYLVDTMRSGEVNRASRVHSFLSGKGINVAKNLRNAGGTAVAVTMLADGDRHLVGDDDLFRVVPAPTPARVNTVVVSCDGATTNVNERPRPLSEESWAVLCAATAAAIRERSADWLVVAGSIPSAMGRPGALRPAQLARDAADNGTRLCLDSGGAVLREWLSQGFVPDLVKPNLAELGAAVGRELHTMADAVAASRSLIDRGTGAVLASLGGDGALLVTPAHELWARPPRVDVVNTTGAGDAALAGFVADLVGGGSDDRLEASLRRAVAWGSHAVREIEAVPRSHPDLLGIDVDEPPLALRLDIRS</sequence>
<evidence type="ECO:0000256" key="1">
    <source>
        <dbReference type="ARBA" id="ARBA00010688"/>
    </source>
</evidence>
<evidence type="ECO:0000256" key="4">
    <source>
        <dbReference type="ARBA" id="ARBA00022777"/>
    </source>
</evidence>
<dbReference type="InterPro" id="IPR002173">
    <property type="entry name" value="Carboh/pur_kinase_PfkB_CS"/>
</dbReference>
<dbReference type="Proteomes" id="UP001501645">
    <property type="component" value="Unassembled WGS sequence"/>
</dbReference>
<evidence type="ECO:0000259" key="7">
    <source>
        <dbReference type="Pfam" id="PF00294"/>
    </source>
</evidence>
<dbReference type="PANTHER" id="PTHR46566:SF2">
    <property type="entry name" value="ATP-DEPENDENT 6-PHOSPHOFRUCTOKINASE ISOZYME 2"/>
    <property type="match status" value="1"/>
</dbReference>
<proteinExistence type="inferred from homology"/>
<dbReference type="InterPro" id="IPR017583">
    <property type="entry name" value="Tagatose/fructose_Pkinase"/>
</dbReference>
<keyword evidence="2 6" id="KW-0808">Transferase</keyword>
<name>A0ABP9A0X1_9MICO</name>
<evidence type="ECO:0000256" key="2">
    <source>
        <dbReference type="ARBA" id="ARBA00022679"/>
    </source>
</evidence>
<organism evidence="8 9">
    <name type="scientific">Microbacterium gilvum</name>
    <dbReference type="NCBI Taxonomy" id="1336204"/>
    <lineage>
        <taxon>Bacteria</taxon>
        <taxon>Bacillati</taxon>
        <taxon>Actinomycetota</taxon>
        <taxon>Actinomycetes</taxon>
        <taxon>Micrococcales</taxon>
        <taxon>Microbacteriaceae</taxon>
        <taxon>Microbacterium</taxon>
    </lineage>
</organism>
<dbReference type="Pfam" id="PF00294">
    <property type="entry name" value="PfkB"/>
    <property type="match status" value="1"/>
</dbReference>
<dbReference type="PANTHER" id="PTHR46566">
    <property type="entry name" value="1-PHOSPHOFRUCTOKINASE-RELATED"/>
    <property type="match status" value="1"/>
</dbReference>
<keyword evidence="5" id="KW-0067">ATP-binding</keyword>
<evidence type="ECO:0000313" key="9">
    <source>
        <dbReference type="Proteomes" id="UP001501645"/>
    </source>
</evidence>
<evidence type="ECO:0000256" key="3">
    <source>
        <dbReference type="ARBA" id="ARBA00022741"/>
    </source>
</evidence>
<dbReference type="SUPFAM" id="SSF53613">
    <property type="entry name" value="Ribokinase-like"/>
    <property type="match status" value="1"/>
</dbReference>
<keyword evidence="4" id="KW-0418">Kinase</keyword>
<keyword evidence="9" id="KW-1185">Reference proteome</keyword>
<evidence type="ECO:0000256" key="6">
    <source>
        <dbReference type="PIRNR" id="PIRNR000535"/>
    </source>
</evidence>
<comment type="similarity">
    <text evidence="1">Belongs to the carbohydrate kinase PfkB family.</text>
</comment>
<protein>
    <submittedName>
        <fullName evidence="8">1-phosphofructokinase</fullName>
    </submittedName>
</protein>
<dbReference type="InterPro" id="IPR011611">
    <property type="entry name" value="PfkB_dom"/>
</dbReference>
<dbReference type="PIRSF" id="PIRSF000535">
    <property type="entry name" value="1PFK/6PFK/LacC"/>
    <property type="match status" value="1"/>
</dbReference>
<gene>
    <name evidence="8" type="primary">pfkB</name>
    <name evidence="8" type="ORF">GCM10023351_14790</name>
</gene>
<accession>A0ABP9A0X1</accession>
<reference evidence="9" key="1">
    <citation type="journal article" date="2019" name="Int. J. Syst. Evol. Microbiol.">
        <title>The Global Catalogue of Microorganisms (GCM) 10K type strain sequencing project: providing services to taxonomists for standard genome sequencing and annotation.</title>
        <authorList>
            <consortium name="The Broad Institute Genomics Platform"/>
            <consortium name="The Broad Institute Genome Sequencing Center for Infectious Disease"/>
            <person name="Wu L."/>
            <person name="Ma J."/>
        </authorList>
    </citation>
    <scope>NUCLEOTIDE SEQUENCE [LARGE SCALE GENOMIC DNA]</scope>
    <source>
        <strain evidence="9">JCM 18537</strain>
    </source>
</reference>
<evidence type="ECO:0000256" key="5">
    <source>
        <dbReference type="ARBA" id="ARBA00022840"/>
    </source>
</evidence>
<dbReference type="InterPro" id="IPR029056">
    <property type="entry name" value="Ribokinase-like"/>
</dbReference>
<evidence type="ECO:0000313" key="8">
    <source>
        <dbReference type="EMBL" id="GAA4771731.1"/>
    </source>
</evidence>
<dbReference type="PROSITE" id="PS00584">
    <property type="entry name" value="PFKB_KINASES_2"/>
    <property type="match status" value="1"/>
</dbReference>
<dbReference type="Gene3D" id="3.40.1190.20">
    <property type="match status" value="1"/>
</dbReference>
<comment type="caution">
    <text evidence="8">The sequence shown here is derived from an EMBL/GenBank/DDBJ whole genome shotgun (WGS) entry which is preliminary data.</text>
</comment>
<feature type="domain" description="Carbohydrate kinase PfkB" evidence="7">
    <location>
        <begin position="31"/>
        <end position="310"/>
    </location>
</feature>
<keyword evidence="3" id="KW-0547">Nucleotide-binding</keyword>
<dbReference type="EMBL" id="BAABKO010000002">
    <property type="protein sequence ID" value="GAA4771731.1"/>
    <property type="molecule type" value="Genomic_DNA"/>
</dbReference>